<organism evidence="5 6">
    <name type="scientific">Candidatus Portnoybacteria bacterium CG23_combo_of_CG06-09_8_20_14_all_37_13</name>
    <dbReference type="NCBI Taxonomy" id="1974819"/>
    <lineage>
        <taxon>Bacteria</taxon>
        <taxon>Candidatus Portnoyibacteriota</taxon>
    </lineage>
</organism>
<dbReference type="GO" id="GO:0005524">
    <property type="term" value="F:ATP binding"/>
    <property type="evidence" value="ECO:0007669"/>
    <property type="project" value="UniProtKB-KW"/>
</dbReference>
<dbReference type="Gene3D" id="3.40.50.300">
    <property type="entry name" value="P-loop containing nucleotide triphosphate hydrolases"/>
    <property type="match status" value="1"/>
</dbReference>
<dbReference type="GO" id="GO:0016887">
    <property type="term" value="F:ATP hydrolysis activity"/>
    <property type="evidence" value="ECO:0007669"/>
    <property type="project" value="InterPro"/>
</dbReference>
<reference evidence="5 6" key="1">
    <citation type="submission" date="2017-09" db="EMBL/GenBank/DDBJ databases">
        <title>Depth-based differentiation of microbial function through sediment-hosted aquifers and enrichment of novel symbionts in the deep terrestrial subsurface.</title>
        <authorList>
            <person name="Probst A.J."/>
            <person name="Ladd B."/>
            <person name="Jarett J.K."/>
            <person name="Geller-Mcgrath D.E."/>
            <person name="Sieber C.M."/>
            <person name="Emerson J.B."/>
            <person name="Anantharaman K."/>
            <person name="Thomas B.C."/>
            <person name="Malmstrom R."/>
            <person name="Stieglmeier M."/>
            <person name="Klingl A."/>
            <person name="Woyke T."/>
            <person name="Ryan C.M."/>
            <person name="Banfield J.F."/>
        </authorList>
    </citation>
    <scope>NUCLEOTIDE SEQUENCE [LARGE SCALE GENOMIC DNA]</scope>
    <source>
        <strain evidence="5">CG23_combo_of_CG06-09_8_20_14_all_37_13</strain>
    </source>
</reference>
<dbReference type="AlphaFoldDB" id="A0A2G9YDE9"/>
<dbReference type="SUPFAM" id="SSF52540">
    <property type="entry name" value="P-loop containing nucleoside triphosphate hydrolases"/>
    <property type="match status" value="1"/>
</dbReference>
<comment type="caution">
    <text evidence="5">The sequence shown here is derived from an EMBL/GenBank/DDBJ whole genome shotgun (WGS) entry which is preliminary data.</text>
</comment>
<dbReference type="Proteomes" id="UP000231480">
    <property type="component" value="Unassembled WGS sequence"/>
</dbReference>
<evidence type="ECO:0000256" key="3">
    <source>
        <dbReference type="ARBA" id="ARBA00022840"/>
    </source>
</evidence>
<dbReference type="GO" id="GO:0005737">
    <property type="term" value="C:cytoplasm"/>
    <property type="evidence" value="ECO:0007669"/>
    <property type="project" value="TreeGrafter"/>
</dbReference>
<gene>
    <name evidence="5" type="ORF">COX44_00880</name>
</gene>
<keyword evidence="1" id="KW-0677">Repeat</keyword>
<dbReference type="Gene3D" id="1.10.8.60">
    <property type="match status" value="1"/>
</dbReference>
<evidence type="ECO:0000313" key="6">
    <source>
        <dbReference type="Proteomes" id="UP000231480"/>
    </source>
</evidence>
<feature type="domain" description="AAA+ ATPase" evidence="4">
    <location>
        <begin position="54"/>
        <end position="198"/>
    </location>
</feature>
<evidence type="ECO:0000256" key="2">
    <source>
        <dbReference type="ARBA" id="ARBA00022741"/>
    </source>
</evidence>
<dbReference type="PANTHER" id="PTHR11638:SF18">
    <property type="entry name" value="HEAT SHOCK PROTEIN 104"/>
    <property type="match status" value="1"/>
</dbReference>
<evidence type="ECO:0000313" key="5">
    <source>
        <dbReference type="EMBL" id="PIP17258.1"/>
    </source>
</evidence>
<dbReference type="InterPro" id="IPR050130">
    <property type="entry name" value="ClpA_ClpB"/>
</dbReference>
<dbReference type="Pfam" id="PF00004">
    <property type="entry name" value="AAA"/>
    <property type="match status" value="1"/>
</dbReference>
<dbReference type="InterPro" id="IPR003593">
    <property type="entry name" value="AAA+_ATPase"/>
</dbReference>
<evidence type="ECO:0000256" key="1">
    <source>
        <dbReference type="ARBA" id="ARBA00022737"/>
    </source>
</evidence>
<proteinExistence type="predicted"/>
<protein>
    <recommendedName>
        <fullName evidence="4">AAA+ ATPase domain-containing protein</fullName>
    </recommendedName>
</protein>
<sequence length="283" mass="32033">MLSKIFNFFKPKITPFLNLYARDLTRMAKNNELDPVINREEEIGRLMQILSRRTKNNAILVGKSGIGKTAIVEGLAWRIAEKKVAWQLRKKRILALDLPAILAGTKYRGEFEKRIQQISDEIRNSRRTIILFIDEIHNIAQAGEAEGAIGADDILKPGLARGDFQAIGATTAEEYKKYIAPDKTLKRRFQIIKVKTMTSQETLAVLKGIKSSYEKYHQVVIPEKTLQAAVKIAKKIKDKVFPDKAIDLIDEASAKVRLAKLKNSDQKALVKPEDIKEVAKSYF</sequence>
<dbReference type="SMART" id="SM00382">
    <property type="entry name" value="AAA"/>
    <property type="match status" value="1"/>
</dbReference>
<dbReference type="InterPro" id="IPR041546">
    <property type="entry name" value="ClpA/ClpB_AAA_lid"/>
</dbReference>
<dbReference type="EMBL" id="PCRH01000019">
    <property type="protein sequence ID" value="PIP17258.1"/>
    <property type="molecule type" value="Genomic_DNA"/>
</dbReference>
<keyword evidence="2" id="KW-0547">Nucleotide-binding</keyword>
<dbReference type="InterPro" id="IPR027417">
    <property type="entry name" value="P-loop_NTPase"/>
</dbReference>
<dbReference type="InterPro" id="IPR003959">
    <property type="entry name" value="ATPase_AAA_core"/>
</dbReference>
<dbReference type="PANTHER" id="PTHR11638">
    <property type="entry name" value="ATP-DEPENDENT CLP PROTEASE"/>
    <property type="match status" value="1"/>
</dbReference>
<dbReference type="Pfam" id="PF17871">
    <property type="entry name" value="AAA_lid_9"/>
    <property type="match status" value="1"/>
</dbReference>
<dbReference type="GO" id="GO:0034605">
    <property type="term" value="P:cellular response to heat"/>
    <property type="evidence" value="ECO:0007669"/>
    <property type="project" value="TreeGrafter"/>
</dbReference>
<accession>A0A2G9YDE9</accession>
<keyword evidence="3" id="KW-0067">ATP-binding</keyword>
<name>A0A2G9YDE9_9BACT</name>
<evidence type="ECO:0000259" key="4">
    <source>
        <dbReference type="SMART" id="SM00382"/>
    </source>
</evidence>
<dbReference type="CDD" id="cd00009">
    <property type="entry name" value="AAA"/>
    <property type="match status" value="1"/>
</dbReference>